<evidence type="ECO:0000259" key="3">
    <source>
        <dbReference type="PROSITE" id="PS51471"/>
    </source>
</evidence>
<comment type="similarity">
    <text evidence="1">Belongs to the iron/ascorbate-dependent oxidoreductase family.</text>
</comment>
<dbReference type="AlphaFoldDB" id="A0A8J2WVR9"/>
<keyword evidence="1" id="KW-0560">Oxidoreductase</keyword>
<keyword evidence="2" id="KW-0732">Signal</keyword>
<name>A0A8J2WVR9_9STRA</name>
<evidence type="ECO:0000313" key="4">
    <source>
        <dbReference type="EMBL" id="CAH0370342.1"/>
    </source>
</evidence>
<dbReference type="GO" id="GO:0016491">
    <property type="term" value="F:oxidoreductase activity"/>
    <property type="evidence" value="ECO:0007669"/>
    <property type="project" value="UniProtKB-KW"/>
</dbReference>
<keyword evidence="1" id="KW-0479">Metal-binding</keyword>
<organism evidence="4 5">
    <name type="scientific">Pelagomonas calceolata</name>
    <dbReference type="NCBI Taxonomy" id="35677"/>
    <lineage>
        <taxon>Eukaryota</taxon>
        <taxon>Sar</taxon>
        <taxon>Stramenopiles</taxon>
        <taxon>Ochrophyta</taxon>
        <taxon>Pelagophyceae</taxon>
        <taxon>Pelagomonadales</taxon>
        <taxon>Pelagomonadaceae</taxon>
        <taxon>Pelagomonas</taxon>
    </lineage>
</organism>
<dbReference type="GO" id="GO:0046872">
    <property type="term" value="F:metal ion binding"/>
    <property type="evidence" value="ECO:0007669"/>
    <property type="project" value="UniProtKB-KW"/>
</dbReference>
<keyword evidence="5" id="KW-1185">Reference proteome</keyword>
<dbReference type="Pfam" id="PF23169">
    <property type="entry name" value="HalD"/>
    <property type="match status" value="1"/>
</dbReference>
<dbReference type="InterPro" id="IPR056470">
    <property type="entry name" value="BesD/HalB-like"/>
</dbReference>
<protein>
    <recommendedName>
        <fullName evidence="3">Fe2OG dioxygenase domain-containing protein</fullName>
    </recommendedName>
</protein>
<comment type="caution">
    <text evidence="4">The sequence shown here is derived from an EMBL/GenBank/DDBJ whole genome shotgun (WGS) entry which is preliminary data.</text>
</comment>
<feature type="chain" id="PRO_5035182568" description="Fe2OG dioxygenase domain-containing protein" evidence="2">
    <location>
        <begin position="19"/>
        <end position="308"/>
    </location>
</feature>
<reference evidence="4" key="1">
    <citation type="submission" date="2021-11" db="EMBL/GenBank/DDBJ databases">
        <authorList>
            <consortium name="Genoscope - CEA"/>
            <person name="William W."/>
        </authorList>
    </citation>
    <scope>NUCLEOTIDE SEQUENCE</scope>
</reference>
<keyword evidence="1" id="KW-0408">Iron</keyword>
<dbReference type="Proteomes" id="UP000789595">
    <property type="component" value="Unassembled WGS sequence"/>
</dbReference>
<evidence type="ECO:0000256" key="2">
    <source>
        <dbReference type="SAM" id="SignalP"/>
    </source>
</evidence>
<dbReference type="EMBL" id="CAKKNE010000003">
    <property type="protein sequence ID" value="CAH0370342.1"/>
    <property type="molecule type" value="Genomic_DNA"/>
</dbReference>
<dbReference type="Gene3D" id="2.60.120.620">
    <property type="entry name" value="q2cbj1_9rhob like domain"/>
    <property type="match status" value="1"/>
</dbReference>
<feature type="signal peptide" evidence="2">
    <location>
        <begin position="1"/>
        <end position="18"/>
    </location>
</feature>
<dbReference type="PROSITE" id="PS51471">
    <property type="entry name" value="FE2OG_OXY"/>
    <property type="match status" value="1"/>
</dbReference>
<dbReference type="OrthoDB" id="424053at2759"/>
<feature type="domain" description="Fe2OG dioxygenase" evidence="3">
    <location>
        <begin position="165"/>
        <end position="288"/>
    </location>
</feature>
<evidence type="ECO:0000313" key="5">
    <source>
        <dbReference type="Proteomes" id="UP000789595"/>
    </source>
</evidence>
<proteinExistence type="inferred from homology"/>
<accession>A0A8J2WVR9</accession>
<evidence type="ECO:0000256" key="1">
    <source>
        <dbReference type="RuleBase" id="RU003682"/>
    </source>
</evidence>
<dbReference type="InterPro" id="IPR005123">
    <property type="entry name" value="Oxoglu/Fe-dep_dioxygenase_dom"/>
</dbReference>
<gene>
    <name evidence="4" type="ORF">PECAL_3P02210</name>
</gene>
<sequence>MRLVLLVTIPLLLHSVVAAPSPRPRESFPLRPALGDLVNLERYPIGDLRSAEGRALVEKARSDLAATGCASFPCFLMEAALSDAVAEATAAAPSAFATDDTHNAYQLSTDAKLGPEHVRNKQMRTRVASTACDELDSSRAIRALYASDELLGLVKAITGKNAHRLADPLGAASINVFRSGWAHAWHYDESEFTVTLSLVQAAEGGAFEFTEPLRRSVDDLAFETTAAVINDHSEYAVEPAGAACPSVRTAPFAPGTLQIFAGRTSLHRVSEVKGERLVAVYCFSDIEGFVNSPEVQRMFWGRAVRPDR</sequence>